<name>A0ABV5GQ33_9FLAO</name>
<comment type="caution">
    <text evidence="1">The sequence shown here is derived from an EMBL/GenBank/DDBJ whole genome shotgun (WGS) entry which is preliminary data.</text>
</comment>
<evidence type="ECO:0000313" key="2">
    <source>
        <dbReference type="Proteomes" id="UP001589607"/>
    </source>
</evidence>
<accession>A0ABV5GQ33</accession>
<protein>
    <submittedName>
        <fullName evidence="1">Uncharacterized protein</fullName>
    </submittedName>
</protein>
<gene>
    <name evidence="1" type="ORF">ACFFVF_13275</name>
</gene>
<dbReference type="EMBL" id="JBHMEY010000054">
    <property type="protein sequence ID" value="MFB9097493.1"/>
    <property type="molecule type" value="Genomic_DNA"/>
</dbReference>
<dbReference type="RefSeq" id="WP_236453078.1">
    <property type="nucleotide sequence ID" value="NZ_CBCSGE010000026.1"/>
</dbReference>
<evidence type="ECO:0000313" key="1">
    <source>
        <dbReference type="EMBL" id="MFB9097493.1"/>
    </source>
</evidence>
<organism evidence="1 2">
    <name type="scientific">Flavobacterium jumunjinense</name>
    <dbReference type="NCBI Taxonomy" id="998845"/>
    <lineage>
        <taxon>Bacteria</taxon>
        <taxon>Pseudomonadati</taxon>
        <taxon>Bacteroidota</taxon>
        <taxon>Flavobacteriia</taxon>
        <taxon>Flavobacteriales</taxon>
        <taxon>Flavobacteriaceae</taxon>
        <taxon>Flavobacterium</taxon>
    </lineage>
</organism>
<keyword evidence="2" id="KW-1185">Reference proteome</keyword>
<proteinExistence type="predicted"/>
<dbReference type="Proteomes" id="UP001589607">
    <property type="component" value="Unassembled WGS sequence"/>
</dbReference>
<reference evidence="1 2" key="1">
    <citation type="submission" date="2024-09" db="EMBL/GenBank/DDBJ databases">
        <authorList>
            <person name="Sun Q."/>
            <person name="Mori K."/>
        </authorList>
    </citation>
    <scope>NUCLEOTIDE SEQUENCE [LARGE SCALE GENOMIC DNA]</scope>
    <source>
        <strain evidence="1 2">CECT 7955</strain>
    </source>
</reference>
<sequence>MESKTKIDIPRRNYIGTKYKYVISEDGNFSLYFKSYYGYDYHYNPKKNEWITND</sequence>